<protein>
    <submittedName>
        <fullName evidence="1">Oidioi.mRNA.OKI2018_I69.YSR.g17082.t1.cds</fullName>
    </submittedName>
</protein>
<accession>A0ABN7SI37</accession>
<evidence type="ECO:0000313" key="1">
    <source>
        <dbReference type="EMBL" id="CAG5101431.1"/>
    </source>
</evidence>
<organism evidence="1 2">
    <name type="scientific">Oikopleura dioica</name>
    <name type="common">Tunicate</name>
    <dbReference type="NCBI Taxonomy" id="34765"/>
    <lineage>
        <taxon>Eukaryota</taxon>
        <taxon>Metazoa</taxon>
        <taxon>Chordata</taxon>
        <taxon>Tunicata</taxon>
        <taxon>Appendicularia</taxon>
        <taxon>Copelata</taxon>
        <taxon>Oikopleuridae</taxon>
        <taxon>Oikopleura</taxon>
    </lineage>
</organism>
<sequence>MIMVMNVMQTLYELAMIESQSPDGIFLDFTPTEFFLRPRGSSKAHKTGYQQRRWKTHMCVDCESEPKHHMDNDERCKANHASADIGIAKEVLNLASADAGIAEEVLNLASAYAGT</sequence>
<evidence type="ECO:0000313" key="2">
    <source>
        <dbReference type="Proteomes" id="UP001158576"/>
    </source>
</evidence>
<keyword evidence="2" id="KW-1185">Reference proteome</keyword>
<dbReference type="Proteomes" id="UP001158576">
    <property type="component" value="Chromosome YSR"/>
</dbReference>
<dbReference type="EMBL" id="OU015570">
    <property type="protein sequence ID" value="CAG5101431.1"/>
    <property type="molecule type" value="Genomic_DNA"/>
</dbReference>
<gene>
    <name evidence="1" type="ORF">OKIOD_LOCUS8640</name>
</gene>
<reference evidence="1 2" key="1">
    <citation type="submission" date="2021-04" db="EMBL/GenBank/DDBJ databases">
        <authorList>
            <person name="Bliznina A."/>
        </authorList>
    </citation>
    <scope>NUCLEOTIDE SEQUENCE [LARGE SCALE GENOMIC DNA]</scope>
</reference>
<name>A0ABN7SI37_OIKDI</name>
<proteinExistence type="predicted"/>